<keyword evidence="4" id="KW-0347">Helicase</keyword>
<dbReference type="InterPro" id="IPR000330">
    <property type="entry name" value="SNF2_N"/>
</dbReference>
<accession>A0A949TZI8</accession>
<dbReference type="Pfam" id="PF00271">
    <property type="entry name" value="Helicase_C"/>
    <property type="match status" value="1"/>
</dbReference>
<keyword evidence="1" id="KW-0378">Hydrolase</keyword>
<dbReference type="InterPro" id="IPR014001">
    <property type="entry name" value="Helicase_ATP-bd"/>
</dbReference>
<dbReference type="SMART" id="SM00487">
    <property type="entry name" value="DEXDc"/>
    <property type="match status" value="1"/>
</dbReference>
<dbReference type="AlphaFoldDB" id="A0A949TZI8"/>
<dbReference type="EMBL" id="JAEEGC010000187">
    <property type="protein sequence ID" value="MBV7276551.1"/>
    <property type="molecule type" value="Genomic_DNA"/>
</dbReference>
<evidence type="ECO:0000259" key="2">
    <source>
        <dbReference type="PROSITE" id="PS51192"/>
    </source>
</evidence>
<dbReference type="GO" id="GO:0005524">
    <property type="term" value="F:ATP binding"/>
    <property type="evidence" value="ECO:0007669"/>
    <property type="project" value="InterPro"/>
</dbReference>
<dbReference type="InterPro" id="IPR057342">
    <property type="entry name" value="DEXDc_RapA"/>
</dbReference>
<dbReference type="Proteomes" id="UP000694308">
    <property type="component" value="Unassembled WGS sequence"/>
</dbReference>
<protein>
    <submittedName>
        <fullName evidence="4">DEAD/DEAH box helicase</fullName>
    </submittedName>
</protein>
<dbReference type="InterPro" id="IPR049730">
    <property type="entry name" value="SNF2/RAD54-like_C"/>
</dbReference>
<dbReference type="GO" id="GO:0004386">
    <property type="term" value="F:helicase activity"/>
    <property type="evidence" value="ECO:0007669"/>
    <property type="project" value="UniProtKB-KW"/>
</dbReference>
<gene>
    <name evidence="4" type="ORF">I6U48_27125</name>
</gene>
<proteinExistence type="predicted"/>
<dbReference type="CDD" id="cd18793">
    <property type="entry name" value="SF2_C_SNF"/>
    <property type="match status" value="1"/>
</dbReference>
<dbReference type="PROSITE" id="PS51194">
    <property type="entry name" value="HELICASE_CTER"/>
    <property type="match status" value="1"/>
</dbReference>
<evidence type="ECO:0000313" key="4">
    <source>
        <dbReference type="EMBL" id="MBV7276551.1"/>
    </source>
</evidence>
<feature type="domain" description="Helicase ATP-binding" evidence="2">
    <location>
        <begin position="166"/>
        <end position="327"/>
    </location>
</feature>
<organism evidence="4 5">
    <name type="scientific">Clostridium thailandense</name>
    <dbReference type="NCBI Taxonomy" id="2794346"/>
    <lineage>
        <taxon>Bacteria</taxon>
        <taxon>Bacillati</taxon>
        <taxon>Bacillota</taxon>
        <taxon>Clostridia</taxon>
        <taxon>Eubacteriales</taxon>
        <taxon>Clostridiaceae</taxon>
        <taxon>Clostridium</taxon>
    </lineage>
</organism>
<dbReference type="CDD" id="cd18011">
    <property type="entry name" value="DEXDc_RapA"/>
    <property type="match status" value="1"/>
</dbReference>
<dbReference type="Pfam" id="PF00176">
    <property type="entry name" value="SNF2-rel_dom"/>
    <property type="match status" value="1"/>
</dbReference>
<keyword evidence="5" id="KW-1185">Reference proteome</keyword>
<keyword evidence="4" id="KW-0547">Nucleotide-binding</keyword>
<reference evidence="4" key="1">
    <citation type="submission" date="2020-12" db="EMBL/GenBank/DDBJ databases">
        <title>Clostridium thailandense sp. nov., a novel acetogenic bacterium isolated from peat land soil in Thailand.</title>
        <authorList>
            <person name="Chaikitkaew S."/>
            <person name="Birkeland N.K."/>
        </authorList>
    </citation>
    <scope>NUCLEOTIDE SEQUENCE</scope>
    <source>
        <strain evidence="4">PL3</strain>
    </source>
</reference>
<sequence>MIEQFICKINKELLDLNAIEMDTVLKRLIPENMPEINITIDGNVSKVFNIDRNENLISGRGIKGFFKNIKNSKAIAAYDEKNNKLLLENLREINLKDEVFNTVKNPSKSVSIIENLTKFNFGEEKWIQIYELAKDFAVIPDFDKLLSQNYVREMSLFNYQVRTVKEVLKRFRGRALLCDEVGLGKTIEACTVMMEYIIRGLARKILILVPPSLVEQWCNELKRKFNQDFIASDDPRFKKMGDAAWGHFPKVVSSINLAKRKQNSENILKIHYDMIIVDEAHHLKNRKTVTWDFVNKLDKNSILLLTATPIQNNLEELYNLITLLKPGQLNTYSKFKKNFVKSGELMEPKNIEKLRSLLADVMIRNKRSDVDIKFTKRYAKTIEVNLSPIEKKFYDLISDFVKNNYNNEEKKGISQFTLKIMQAELGSSVYAVIPTLKKLLCSDNISSENKESIKNFVEIAKEICAKKFEENTKGKTLMKIIKDFNDKIIVFTKYKPTIEFLEQLLKQNNYKVAVFHGGMTRREKETQIDYFRKDAQVLISTEAGGEGRNLQFCNALLNYDLPWNPMAIEQRIGRIHRVGQERDVHIFNLEAKDTIESYILELLDKKINMFELVVGEVDMILGDLTEEEQGFDDLIMDIWTKSENENALKTKIDELGSKLLEMKNQYFKVKNVDEELFGNLFEAREDK</sequence>
<dbReference type="RefSeq" id="WP_218323633.1">
    <property type="nucleotide sequence ID" value="NZ_JAEEGC010000187.1"/>
</dbReference>
<feature type="domain" description="Helicase C-terminal" evidence="3">
    <location>
        <begin position="473"/>
        <end position="620"/>
    </location>
</feature>
<dbReference type="GO" id="GO:0016787">
    <property type="term" value="F:hydrolase activity"/>
    <property type="evidence" value="ECO:0007669"/>
    <property type="project" value="UniProtKB-KW"/>
</dbReference>
<name>A0A949TZI8_9CLOT</name>
<evidence type="ECO:0000256" key="1">
    <source>
        <dbReference type="ARBA" id="ARBA00022801"/>
    </source>
</evidence>
<evidence type="ECO:0000313" key="5">
    <source>
        <dbReference type="Proteomes" id="UP000694308"/>
    </source>
</evidence>
<evidence type="ECO:0000259" key="3">
    <source>
        <dbReference type="PROSITE" id="PS51194"/>
    </source>
</evidence>
<dbReference type="InterPro" id="IPR001650">
    <property type="entry name" value="Helicase_C-like"/>
</dbReference>
<dbReference type="PROSITE" id="PS51192">
    <property type="entry name" value="HELICASE_ATP_BIND_1"/>
    <property type="match status" value="1"/>
</dbReference>
<comment type="caution">
    <text evidence="4">The sequence shown here is derived from an EMBL/GenBank/DDBJ whole genome shotgun (WGS) entry which is preliminary data.</text>
</comment>
<dbReference type="PANTHER" id="PTHR10799">
    <property type="entry name" value="SNF2/RAD54 HELICASE FAMILY"/>
    <property type="match status" value="1"/>
</dbReference>
<dbReference type="SMART" id="SM00490">
    <property type="entry name" value="HELICc"/>
    <property type="match status" value="1"/>
</dbReference>
<keyword evidence="4" id="KW-0067">ATP-binding</keyword>